<sequence>MASGLSPQSDNTKLSWHVGDRCLAPCSSEGSLCAGTIKKLVSIDEDESVAVVKFFKYDEETVPVTKLQVLQSPLPYKSKRTSVFGGEDLEKPLFHNRKLPGAAVPYKLSENGDNIPYTINRYLRDYQREGVKFIYSHYRKGRGCVLGDDMGLGKTIQVISFLAAVLHKKGTREDIEKNVPEFLLSDEQKPKTQKSKKIFLIVAPLSLLYNWKDEFDTWGYFRVTILHGTKKEEELARVKKGKCEFALTTYEMLRLYLDDFNSIDWSAVIVDEAHKIKNPNSQITQAMKELKCRVRVGLTGTILQNNMEELWCVMDWALPGCLGSLSHFRSMFADPIEKGQKHSATKRELAVGRKAVRRLAKKLSQWFLRRTKSLISNQLPKKDDRVVYCSLTEFQQAVYQAVLESEDVSLLLSSGRPCTCNSGLQRKRCCFKKTRKGVSMRALYFSYLTILRKVANHVALLQSKGNTSKQQEEYVNDICEDVFKKFPDFIQRSKEAAFETISDPKYSGKMKVLQQLLNHCLMNKDKVLLFSLSTKLLDVLESYCMAEGIEYRRLDGNTKSVDRVRTVKEFNSTQDINICLVSTMAGGVGLNFVGANVVVLFDPTWNPANDLQAIDRAYRIGQCRDVKVFRLISLGTVEEVIYLRQVYKQQLQCAVVGNENAKRYFEAVQGPEGFSGELFGMKNLFRFKTGGNCLTRQILERDGRVEAGVMTAVTQMREKLETHFEGKCNQYHTNSCYLSSDSEDERENKSRPESGEEGEPSSATPCQLSLFHFGFSQFLEGSAADKGESSEGDASSDLEDAEEGCTVDVTPEKGNTHSCLPTGQTSEWEPQKPYARENWTLSSDSEESVDLGNKPRHLRRTRVATEENSSDESDDVISPFGRVVDDRKDMAKRRTQMGFLPGTSKDYETDKFPTRSSLVSCNKRGKWKSGCDYDSSESDDVEVSRLQSVNKTRINQAVRGRSTVSKKNQKFVQFINENDKPEDIETEVQRIENFTSSEDEVPVKKSKPNKELKKSKVNLSSDPLSRSKGPLKTSEARLTFQKPKSAFVKRTSFNEKDTFKTAAILGSMDRLLDGFQEVAYTHSNQRIVGSSKAENRMSHSALRDVFDLKKYSQVPANRVSDSTQEKKMFVSLDIVRPKARQKAHGDLSPWDIQVEHPVTQTLRRVHRTGHTTFLIGETPQAVCRKQLIEMGSFFKAASVEELAERIVRSTSESRQIMLRDFYSSQYPELKTILTITRQGPAVSSKTTHSGSSGKQNPTSRRHKKSKSESGVPEISGSGVKVLRKCAPPTKKFCFVSQTSEDSDTSLKQSEGRCSSSASSHLLQDLFFTQDSGESGALFDMKQKPSRKSSGCLPVKAKRRPNSSPPPSPADKLLGDTSILDDIFKTHSTKSESLRHSASGHVKKARSRSKDVWDILNEENEESMNKLTDLSVVERMCEGVNVAAKNKDLNQDSQLWKKNDNFLWKKKNATRFGDENVSKRYHI</sequence>
<evidence type="ECO:0000313" key="8">
    <source>
        <dbReference type="Ensembl" id="ENSLOCP00000011269.1"/>
    </source>
</evidence>
<dbReference type="PANTHER" id="PTHR45629">
    <property type="entry name" value="SNF2/RAD54 FAMILY MEMBER"/>
    <property type="match status" value="1"/>
</dbReference>
<dbReference type="Pfam" id="PF25806">
    <property type="entry name" value="RHH_ERCC6L2"/>
    <property type="match status" value="1"/>
</dbReference>
<dbReference type="PANTHER" id="PTHR45629:SF7">
    <property type="entry name" value="DNA EXCISION REPAIR PROTEIN ERCC-6-RELATED"/>
    <property type="match status" value="1"/>
</dbReference>
<dbReference type="CDD" id="cd20400">
    <property type="entry name" value="Tudor_ERCC6L2"/>
    <property type="match status" value="1"/>
</dbReference>
<dbReference type="GO" id="GO:0016787">
    <property type="term" value="F:hydrolase activity"/>
    <property type="evidence" value="ECO:0007669"/>
    <property type="project" value="UniProtKB-KW"/>
</dbReference>
<dbReference type="EMBL" id="AHAT01002923">
    <property type="status" value="NOT_ANNOTATED_CDS"/>
    <property type="molecule type" value="Genomic_DNA"/>
</dbReference>
<evidence type="ECO:0000256" key="3">
    <source>
        <dbReference type="ARBA" id="ARBA00022806"/>
    </source>
</evidence>
<keyword evidence="3" id="KW-0067">ATP-binding</keyword>
<evidence type="ECO:0000256" key="1">
    <source>
        <dbReference type="ARBA" id="ARBA00004123"/>
    </source>
</evidence>
<feature type="compositionally biased region" description="Low complexity" evidence="5">
    <location>
        <begin position="1243"/>
        <end position="1254"/>
    </location>
</feature>
<reference evidence="8" key="3">
    <citation type="submission" date="2025-09" db="UniProtKB">
        <authorList>
            <consortium name="Ensembl"/>
        </authorList>
    </citation>
    <scope>IDENTIFICATION</scope>
</reference>
<dbReference type="SMART" id="SM00490">
    <property type="entry name" value="HELICc"/>
    <property type="match status" value="1"/>
</dbReference>
<dbReference type="Proteomes" id="UP000018468">
    <property type="component" value="Linkage group LG2"/>
</dbReference>
<keyword evidence="4" id="KW-0539">Nucleus</keyword>
<dbReference type="InterPro" id="IPR058052">
    <property type="entry name" value="DEXHc_ERCC6L2"/>
</dbReference>
<dbReference type="Pfam" id="PF00271">
    <property type="entry name" value="Helicase_C"/>
    <property type="match status" value="1"/>
</dbReference>
<dbReference type="InParanoid" id="W5MSB0"/>
<dbReference type="GO" id="GO:0005634">
    <property type="term" value="C:nucleus"/>
    <property type="evidence" value="ECO:0007669"/>
    <property type="project" value="UniProtKB-SubCell"/>
</dbReference>
<feature type="domain" description="Helicase ATP-binding" evidence="6">
    <location>
        <begin position="135"/>
        <end position="320"/>
    </location>
</feature>
<name>W5MSB0_LEPOC</name>
<dbReference type="STRING" id="7918.ENSLOCP00000011269"/>
<dbReference type="GO" id="GO:0005524">
    <property type="term" value="F:ATP binding"/>
    <property type="evidence" value="ECO:0007669"/>
    <property type="project" value="InterPro"/>
</dbReference>
<dbReference type="PROSITE" id="PS51192">
    <property type="entry name" value="HELICASE_ATP_BIND_1"/>
    <property type="match status" value="1"/>
</dbReference>
<dbReference type="FunFam" id="3.40.50.10810:FF:000019">
    <property type="entry name" value="DNA excision repair protein ERCC-6-like 2 isoform X1"/>
    <property type="match status" value="1"/>
</dbReference>
<dbReference type="Gene3D" id="3.40.50.300">
    <property type="entry name" value="P-loop containing nucleotide triphosphate hydrolases"/>
    <property type="match status" value="1"/>
</dbReference>
<proteinExistence type="predicted"/>
<dbReference type="SUPFAM" id="SSF52540">
    <property type="entry name" value="P-loop containing nucleoside triphosphate hydrolases"/>
    <property type="match status" value="2"/>
</dbReference>
<dbReference type="Gene3D" id="3.40.50.10810">
    <property type="entry name" value="Tandem AAA-ATPase domain"/>
    <property type="match status" value="1"/>
</dbReference>
<dbReference type="HOGENOM" id="CLU_000315_17_10_1"/>
<dbReference type="CDD" id="cd18005">
    <property type="entry name" value="DEXHc_ERCC6L2"/>
    <property type="match status" value="1"/>
</dbReference>
<evidence type="ECO:0000259" key="7">
    <source>
        <dbReference type="PROSITE" id="PS51194"/>
    </source>
</evidence>
<dbReference type="GeneTree" id="ENSGT00940000161328"/>
<dbReference type="GO" id="GO:0036297">
    <property type="term" value="P:interstrand cross-link repair"/>
    <property type="evidence" value="ECO:0000318"/>
    <property type="project" value="GO_Central"/>
</dbReference>
<evidence type="ECO:0000256" key="5">
    <source>
        <dbReference type="SAM" id="MobiDB-lite"/>
    </source>
</evidence>
<dbReference type="InterPro" id="IPR057931">
    <property type="entry name" value="RHH_ERCC6L2"/>
</dbReference>
<protein>
    <submittedName>
        <fullName evidence="8">Excision repair cross-complementation group 6-like 2</fullName>
    </submittedName>
</protein>
<keyword evidence="3" id="KW-0347">Helicase</keyword>
<dbReference type="GO" id="GO:0004386">
    <property type="term" value="F:helicase activity"/>
    <property type="evidence" value="ECO:0007669"/>
    <property type="project" value="UniProtKB-KW"/>
</dbReference>
<evidence type="ECO:0000313" key="9">
    <source>
        <dbReference type="Proteomes" id="UP000018468"/>
    </source>
</evidence>
<dbReference type="Gene3D" id="2.30.30.140">
    <property type="match status" value="1"/>
</dbReference>
<evidence type="ECO:0000256" key="4">
    <source>
        <dbReference type="ARBA" id="ARBA00023242"/>
    </source>
</evidence>
<dbReference type="InterPro" id="IPR000330">
    <property type="entry name" value="SNF2_N"/>
</dbReference>
<feature type="domain" description="Helicase C-terminal" evidence="7">
    <location>
        <begin position="512"/>
        <end position="669"/>
    </location>
</feature>
<keyword evidence="9" id="KW-1185">Reference proteome</keyword>
<dbReference type="Pfam" id="PF14773">
    <property type="entry name" value="VIGSSK"/>
    <property type="match status" value="1"/>
</dbReference>
<keyword evidence="2" id="KW-0378">Hydrolase</keyword>
<feature type="region of interest" description="Disordered" evidence="5">
    <location>
        <begin position="1336"/>
        <end position="1374"/>
    </location>
</feature>
<dbReference type="OMA" id="PDSEPCH"/>
<dbReference type="Bgee" id="ENSLOCG00000009238">
    <property type="expression patterns" value="Expressed in testis and 13 other cell types or tissues"/>
</dbReference>
<dbReference type="InterPro" id="IPR029256">
    <property type="entry name" value="Heliccase-ass-bd"/>
</dbReference>
<feature type="region of interest" description="Disordered" evidence="5">
    <location>
        <begin position="1237"/>
        <end position="1276"/>
    </location>
</feature>
<feature type="region of interest" description="Disordered" evidence="5">
    <location>
        <begin position="993"/>
        <end position="1034"/>
    </location>
</feature>
<organism evidence="8 9">
    <name type="scientific">Lepisosteus oculatus</name>
    <name type="common">Spotted gar</name>
    <dbReference type="NCBI Taxonomy" id="7918"/>
    <lineage>
        <taxon>Eukaryota</taxon>
        <taxon>Metazoa</taxon>
        <taxon>Chordata</taxon>
        <taxon>Craniata</taxon>
        <taxon>Vertebrata</taxon>
        <taxon>Euteleostomi</taxon>
        <taxon>Actinopterygii</taxon>
        <taxon>Neopterygii</taxon>
        <taxon>Holostei</taxon>
        <taxon>Semionotiformes</taxon>
        <taxon>Lepisosteidae</taxon>
        <taxon>Lepisosteus</taxon>
    </lineage>
</organism>
<reference evidence="9" key="1">
    <citation type="submission" date="2011-12" db="EMBL/GenBank/DDBJ databases">
        <title>The Draft Genome of Lepisosteus oculatus.</title>
        <authorList>
            <consortium name="The Broad Institute Genome Assembly &amp; Analysis Group"/>
            <consortium name="Computational R&amp;D Group"/>
            <consortium name="and Sequencing Platform"/>
            <person name="Di Palma F."/>
            <person name="Alfoldi J."/>
            <person name="Johnson J."/>
            <person name="Berlin A."/>
            <person name="Gnerre S."/>
            <person name="Jaffe D."/>
            <person name="MacCallum I."/>
            <person name="Young S."/>
            <person name="Walker B.J."/>
            <person name="Lander E.S."/>
            <person name="Lindblad-Toh K."/>
        </authorList>
    </citation>
    <scope>NUCLEOTIDE SEQUENCE [LARGE SCALE GENOMIC DNA]</scope>
</reference>
<accession>W5MSB0</accession>
<dbReference type="Ensembl" id="ENSLOCT00000011285.1">
    <property type="protein sequence ID" value="ENSLOCP00000011269.1"/>
    <property type="gene ID" value="ENSLOCG00000009238.1"/>
</dbReference>
<evidence type="ECO:0000256" key="2">
    <source>
        <dbReference type="ARBA" id="ARBA00022801"/>
    </source>
</evidence>
<dbReference type="InterPro" id="IPR050496">
    <property type="entry name" value="SNF2_RAD54_helicase_repair"/>
</dbReference>
<evidence type="ECO:0000259" key="6">
    <source>
        <dbReference type="PROSITE" id="PS51192"/>
    </source>
</evidence>
<dbReference type="Pfam" id="PF00176">
    <property type="entry name" value="SNF2-rel_dom"/>
    <property type="match status" value="1"/>
</dbReference>
<comment type="subcellular location">
    <subcellularLocation>
        <location evidence="1">Nucleus</location>
    </subcellularLocation>
</comment>
<dbReference type="InterPro" id="IPR001650">
    <property type="entry name" value="Helicase_C-like"/>
</dbReference>
<reference evidence="8" key="2">
    <citation type="submission" date="2025-08" db="UniProtKB">
        <authorList>
            <consortium name="Ensembl"/>
        </authorList>
    </citation>
    <scope>IDENTIFICATION</scope>
</reference>
<feature type="region of interest" description="Disordered" evidence="5">
    <location>
        <begin position="782"/>
        <end position="880"/>
    </location>
</feature>
<dbReference type="InterPro" id="IPR027417">
    <property type="entry name" value="P-loop_NTPase"/>
</dbReference>
<feature type="region of interest" description="Disordered" evidence="5">
    <location>
        <begin position="738"/>
        <end position="763"/>
    </location>
</feature>
<feature type="compositionally biased region" description="Acidic residues" evidence="5">
    <location>
        <begin position="790"/>
        <end position="805"/>
    </location>
</feature>
<dbReference type="InterPro" id="IPR038718">
    <property type="entry name" value="SNF2-like_sf"/>
</dbReference>
<dbReference type="CDD" id="cd18793">
    <property type="entry name" value="SF2_C_SNF"/>
    <property type="match status" value="1"/>
</dbReference>
<feature type="compositionally biased region" description="Polar residues" evidence="5">
    <location>
        <begin position="816"/>
        <end position="828"/>
    </location>
</feature>
<dbReference type="InterPro" id="IPR014001">
    <property type="entry name" value="Helicase_ATP-bd"/>
</dbReference>
<dbReference type="eggNOG" id="KOG0387">
    <property type="taxonomic scope" value="Eukaryota"/>
</dbReference>
<keyword evidence="3" id="KW-0547">Nucleotide-binding</keyword>
<dbReference type="SMART" id="SM00487">
    <property type="entry name" value="DEXDc"/>
    <property type="match status" value="1"/>
</dbReference>
<dbReference type="InterPro" id="IPR049730">
    <property type="entry name" value="SNF2/RAD54-like_C"/>
</dbReference>
<dbReference type="PROSITE" id="PS51194">
    <property type="entry name" value="HELICASE_CTER"/>
    <property type="match status" value="1"/>
</dbReference>